<protein>
    <submittedName>
        <fullName evidence="2">Uncharacterized protein</fullName>
    </submittedName>
</protein>
<evidence type="ECO:0000256" key="1">
    <source>
        <dbReference type="SAM" id="SignalP"/>
    </source>
</evidence>
<sequence length="501" mass="56539">MKNTKIMTIFFMLFFTSIAKLQAELVDNYDTINGGTVSGTLLDIEGFISTNPNIGAVLPQDIKDILNNTEDGIKESVEITISIPSAAGMISGQTVGITDFNVNSDKFVEQLKYTDILDLYMNERGYSDPLKQNIKDFIGENQQLNDLYKKTIDSFNPLQLITVFKNPADILNYTTNAAALSFIGTSLLYMEAVNGNYQIASKAVDRLKTKFANISTAGENYGLLIPMHFPLGSLGINVYSDFPANINKLSASDKDISSGNYYVVLDAIDAVPLPYLQLVGEVNTWTAPFSLGFRVGGLLGFKELYKMFITDLDIQSFSFHAGLEFKTLIYRNSWFFTDLRLNANYDMGYLDFGFNNTFYYPVQMGEDKVDTGLVFNGDFRSKTKWHTFSLSPKLTVGFKSQEKIPYIHYFALYFSGGVDLTYGLLSYQGDIKFPYIYANIAGNNDTIKDLIAPTAQSKGDYFYYDYKVSATLDIFYQSLTVEYYIRTKRFAITFMPFIFKF</sequence>
<evidence type="ECO:0000313" key="2">
    <source>
        <dbReference type="EMBL" id="PPS20899.1"/>
    </source>
</evidence>
<dbReference type="EMBL" id="JJMJ01000253">
    <property type="protein sequence ID" value="PPS20899.1"/>
    <property type="molecule type" value="Genomic_DNA"/>
</dbReference>
<gene>
    <name evidence="2" type="ORF">DJ52_14260</name>
</gene>
<comment type="caution">
    <text evidence="2">The sequence shown here is derived from an EMBL/GenBank/DDBJ whole genome shotgun (WGS) entry which is preliminary data.</text>
</comment>
<dbReference type="Proteomes" id="UP000238924">
    <property type="component" value="Unassembled WGS sequence"/>
</dbReference>
<feature type="signal peptide" evidence="1">
    <location>
        <begin position="1"/>
        <end position="23"/>
    </location>
</feature>
<keyword evidence="3" id="KW-1185">Reference proteome</keyword>
<accession>A0ABX5B365</accession>
<reference evidence="2 3" key="1">
    <citation type="submission" date="2014-04" db="EMBL/GenBank/DDBJ databases">
        <title>Whole genome sequence of 'Brachyspira hampsonii' D13-03603F2.</title>
        <authorList>
            <person name="Patterson A.H."/>
            <person name="Chaban B."/>
            <person name="Fernando C."/>
            <person name="Harding J.C."/>
            <person name="Hill J.E."/>
        </authorList>
    </citation>
    <scope>NUCLEOTIDE SEQUENCE [LARGE SCALE GENOMIC DNA]</scope>
    <source>
        <strain evidence="2 3">D13-03603F2</strain>
    </source>
</reference>
<feature type="chain" id="PRO_5045343594" evidence="1">
    <location>
        <begin position="24"/>
        <end position="501"/>
    </location>
</feature>
<dbReference type="RefSeq" id="WP_104619214.1">
    <property type="nucleotide sequence ID" value="NZ_JJMJ01000253.1"/>
</dbReference>
<keyword evidence="1" id="KW-0732">Signal</keyword>
<evidence type="ECO:0000313" key="3">
    <source>
        <dbReference type="Proteomes" id="UP000238924"/>
    </source>
</evidence>
<name>A0ABX5B365_9SPIR</name>
<proteinExistence type="predicted"/>
<organism evidence="2 3">
    <name type="scientific">Brachyspira murdochii</name>
    <dbReference type="NCBI Taxonomy" id="84378"/>
    <lineage>
        <taxon>Bacteria</taxon>
        <taxon>Pseudomonadati</taxon>
        <taxon>Spirochaetota</taxon>
        <taxon>Spirochaetia</taxon>
        <taxon>Brachyspirales</taxon>
        <taxon>Brachyspiraceae</taxon>
        <taxon>Brachyspira</taxon>
    </lineage>
</organism>